<dbReference type="CDD" id="cd16917">
    <property type="entry name" value="HATPase_UhpB-NarQ-NarX-like"/>
    <property type="match status" value="1"/>
</dbReference>
<gene>
    <name evidence="11" type="ORF">NF556_06770</name>
</gene>
<protein>
    <recommendedName>
        <fullName evidence="2">histidine kinase</fullName>
        <ecNumber evidence="2">2.7.13.3</ecNumber>
    </recommendedName>
</protein>
<keyword evidence="8" id="KW-0902">Two-component regulatory system</keyword>
<keyword evidence="9" id="KW-0472">Membrane</keyword>
<evidence type="ECO:0000256" key="6">
    <source>
        <dbReference type="ARBA" id="ARBA00022777"/>
    </source>
</evidence>
<evidence type="ECO:0000259" key="10">
    <source>
        <dbReference type="Pfam" id="PF07730"/>
    </source>
</evidence>
<proteinExistence type="predicted"/>
<dbReference type="GO" id="GO:0016301">
    <property type="term" value="F:kinase activity"/>
    <property type="evidence" value="ECO:0007669"/>
    <property type="project" value="UniProtKB-KW"/>
</dbReference>
<dbReference type="EC" id="2.7.13.3" evidence="2"/>
<evidence type="ECO:0000256" key="7">
    <source>
        <dbReference type="ARBA" id="ARBA00022840"/>
    </source>
</evidence>
<dbReference type="InterPro" id="IPR050482">
    <property type="entry name" value="Sensor_HK_TwoCompSys"/>
</dbReference>
<dbReference type="Gene3D" id="1.20.5.1930">
    <property type="match status" value="1"/>
</dbReference>
<dbReference type="Proteomes" id="UP001056455">
    <property type="component" value="Chromosome"/>
</dbReference>
<feature type="transmembrane region" description="Helical" evidence="9">
    <location>
        <begin position="105"/>
        <end position="122"/>
    </location>
</feature>
<dbReference type="RefSeq" id="WP_252594762.1">
    <property type="nucleotide sequence ID" value="NZ_CP099489.1"/>
</dbReference>
<dbReference type="EMBL" id="CP099489">
    <property type="protein sequence ID" value="USQ81344.1"/>
    <property type="molecule type" value="Genomic_DNA"/>
</dbReference>
<evidence type="ECO:0000256" key="4">
    <source>
        <dbReference type="ARBA" id="ARBA00022679"/>
    </source>
</evidence>
<comment type="catalytic activity">
    <reaction evidence="1">
        <text>ATP + protein L-histidine = ADP + protein N-phospho-L-histidine.</text>
        <dbReference type="EC" id="2.7.13.3"/>
    </reaction>
</comment>
<keyword evidence="3" id="KW-0597">Phosphoprotein</keyword>
<dbReference type="Pfam" id="PF07730">
    <property type="entry name" value="HisKA_3"/>
    <property type="match status" value="1"/>
</dbReference>
<dbReference type="Gene3D" id="3.30.565.10">
    <property type="entry name" value="Histidine kinase-like ATPase, C-terminal domain"/>
    <property type="match status" value="1"/>
</dbReference>
<evidence type="ECO:0000256" key="5">
    <source>
        <dbReference type="ARBA" id="ARBA00022741"/>
    </source>
</evidence>
<dbReference type="InterPro" id="IPR036890">
    <property type="entry name" value="HATPase_C_sf"/>
</dbReference>
<dbReference type="InterPro" id="IPR011712">
    <property type="entry name" value="Sig_transdc_His_kin_sub3_dim/P"/>
</dbReference>
<keyword evidence="5" id="KW-0547">Nucleotide-binding</keyword>
<keyword evidence="9" id="KW-0812">Transmembrane</keyword>
<keyword evidence="4" id="KW-0808">Transferase</keyword>
<evidence type="ECO:0000256" key="1">
    <source>
        <dbReference type="ARBA" id="ARBA00000085"/>
    </source>
</evidence>
<feature type="transmembrane region" description="Helical" evidence="9">
    <location>
        <begin position="81"/>
        <end position="98"/>
    </location>
</feature>
<sequence>MAGEQRVLERGTDYARVGIGVLALVFVPVAALSEPSRWWFVLALVAGALGVVVWAFLGVPAQAVAVPVVLLVSISQAESRLEPGLFVLCLLAIALTGWSDLNVTTVLLVLLTAAAPVIVAMLQDEHGISGGVWVMGVVFPALMGWAFHRQEKMAAELDAARMALAEQAVLEERRRIARDVHDLVGHGLAAMMLQITGARHVLDRDVEEVREALTSAEDIGRRTLGDLRRTVGSLRDEGGLQAPIEGLGQVSGLVDDARSSGLRVELVTSGPQDEVDQAVGLTLFRIAQAALANAVIHAPAARTVVTSAVTSDDATLEVLSAGPLRPRDPHEVRGHYGLRGMQERAEVVGGEFSAGPVPQGWLVRCRVAR</sequence>
<name>A0ABY4YX82_9MICO</name>
<feature type="transmembrane region" description="Helical" evidence="9">
    <location>
        <begin position="14"/>
        <end position="32"/>
    </location>
</feature>
<evidence type="ECO:0000313" key="12">
    <source>
        <dbReference type="Proteomes" id="UP001056455"/>
    </source>
</evidence>
<dbReference type="PANTHER" id="PTHR24421:SF10">
    <property type="entry name" value="NITRATE_NITRITE SENSOR PROTEIN NARQ"/>
    <property type="match status" value="1"/>
</dbReference>
<dbReference type="PANTHER" id="PTHR24421">
    <property type="entry name" value="NITRATE/NITRITE SENSOR PROTEIN NARX-RELATED"/>
    <property type="match status" value="1"/>
</dbReference>
<accession>A0ABY4YX82</accession>
<evidence type="ECO:0000256" key="8">
    <source>
        <dbReference type="ARBA" id="ARBA00023012"/>
    </source>
</evidence>
<evidence type="ECO:0000256" key="2">
    <source>
        <dbReference type="ARBA" id="ARBA00012438"/>
    </source>
</evidence>
<organism evidence="11 12">
    <name type="scientific">Ornithinimicrobium faecis</name>
    <dbReference type="NCBI Taxonomy" id="2934158"/>
    <lineage>
        <taxon>Bacteria</taxon>
        <taxon>Bacillati</taxon>
        <taxon>Actinomycetota</taxon>
        <taxon>Actinomycetes</taxon>
        <taxon>Micrococcales</taxon>
        <taxon>Ornithinimicrobiaceae</taxon>
        <taxon>Ornithinimicrobium</taxon>
    </lineage>
</organism>
<keyword evidence="7" id="KW-0067">ATP-binding</keyword>
<evidence type="ECO:0000313" key="11">
    <source>
        <dbReference type="EMBL" id="USQ81344.1"/>
    </source>
</evidence>
<reference evidence="11" key="1">
    <citation type="submission" date="2022-06" db="EMBL/GenBank/DDBJ databases">
        <title>Ornithinimicrobium HY1793.</title>
        <authorList>
            <person name="Huang Y."/>
        </authorList>
    </citation>
    <scope>NUCLEOTIDE SEQUENCE</scope>
    <source>
        <strain evidence="11">HY1793</strain>
    </source>
</reference>
<evidence type="ECO:0000256" key="3">
    <source>
        <dbReference type="ARBA" id="ARBA00022553"/>
    </source>
</evidence>
<keyword evidence="12" id="KW-1185">Reference proteome</keyword>
<evidence type="ECO:0000256" key="9">
    <source>
        <dbReference type="SAM" id="Phobius"/>
    </source>
</evidence>
<dbReference type="SUPFAM" id="SSF55874">
    <property type="entry name" value="ATPase domain of HSP90 chaperone/DNA topoisomerase II/histidine kinase"/>
    <property type="match status" value="1"/>
</dbReference>
<keyword evidence="6 11" id="KW-0418">Kinase</keyword>
<feature type="transmembrane region" description="Helical" evidence="9">
    <location>
        <begin position="128"/>
        <end position="147"/>
    </location>
</feature>
<keyword evidence="9" id="KW-1133">Transmembrane helix</keyword>
<feature type="domain" description="Signal transduction histidine kinase subgroup 3 dimerisation and phosphoacceptor" evidence="10">
    <location>
        <begin position="172"/>
        <end position="237"/>
    </location>
</feature>